<dbReference type="Pfam" id="PF08753">
    <property type="entry name" value="NikR_C"/>
    <property type="match status" value="1"/>
</dbReference>
<dbReference type="PANTHER" id="PTHR34719">
    <property type="entry name" value="NICKEL-RESPONSIVE REGULATOR"/>
    <property type="match status" value="1"/>
</dbReference>
<dbReference type="EMBL" id="CP019893">
    <property type="protein sequence ID" value="ARS89662.1"/>
    <property type="molecule type" value="Genomic_DNA"/>
</dbReference>
<dbReference type="PANTHER" id="PTHR34719:SF3">
    <property type="entry name" value="NICKEL-RESPONSIVE REGULATOR-RELATED"/>
    <property type="match status" value="1"/>
</dbReference>
<accession>A0A2Z2HRI2</accession>
<dbReference type="SUPFAM" id="SSF47598">
    <property type="entry name" value="Ribbon-helix-helix"/>
    <property type="match status" value="1"/>
</dbReference>
<dbReference type="Gene3D" id="1.10.1220.10">
    <property type="entry name" value="Met repressor-like"/>
    <property type="match status" value="1"/>
</dbReference>
<dbReference type="OrthoDB" id="9459at2157"/>
<gene>
    <name evidence="5" type="ORF">B1756_07860</name>
</gene>
<dbReference type="InterPro" id="IPR010985">
    <property type="entry name" value="Ribbon_hlx_hlx"/>
</dbReference>
<dbReference type="RefSeq" id="WP_086888039.1">
    <property type="nucleotide sequence ID" value="NZ_CP019893.1"/>
</dbReference>
<dbReference type="CDD" id="cd22231">
    <property type="entry name" value="RHH_NikR_HicB-like"/>
    <property type="match status" value="1"/>
</dbReference>
<dbReference type="InterPro" id="IPR050192">
    <property type="entry name" value="CopG/NikR_regulator"/>
</dbReference>
<dbReference type="KEGG" id="naj:B1756_07860"/>
<proteinExistence type="predicted"/>
<dbReference type="InterPro" id="IPR027271">
    <property type="entry name" value="Acetolactate_synth/TF_NikR_C"/>
</dbReference>
<evidence type="ECO:0000313" key="6">
    <source>
        <dbReference type="Proteomes" id="UP000250088"/>
    </source>
</evidence>
<evidence type="ECO:0000256" key="1">
    <source>
        <dbReference type="ARBA" id="ARBA00023015"/>
    </source>
</evidence>
<dbReference type="SUPFAM" id="SSF55021">
    <property type="entry name" value="ACT-like"/>
    <property type="match status" value="1"/>
</dbReference>
<evidence type="ECO:0000259" key="4">
    <source>
        <dbReference type="Pfam" id="PF08753"/>
    </source>
</evidence>
<evidence type="ECO:0000313" key="5">
    <source>
        <dbReference type="EMBL" id="ARS89662.1"/>
    </source>
</evidence>
<keyword evidence="3" id="KW-0804">Transcription</keyword>
<evidence type="ECO:0000256" key="3">
    <source>
        <dbReference type="ARBA" id="ARBA00023163"/>
    </source>
</evidence>
<dbReference type="GO" id="GO:0003677">
    <property type="term" value="F:DNA binding"/>
    <property type="evidence" value="ECO:0007669"/>
    <property type="project" value="TreeGrafter"/>
</dbReference>
<name>A0A2Z2HRI2_9EURY</name>
<keyword evidence="2" id="KW-0238">DNA-binding</keyword>
<dbReference type="InterPro" id="IPR045865">
    <property type="entry name" value="ACT-like_dom_sf"/>
</dbReference>
<dbReference type="InterPro" id="IPR014864">
    <property type="entry name" value="TF_NikR_Ni-bd_C"/>
</dbReference>
<dbReference type="GO" id="GO:0006355">
    <property type="term" value="P:regulation of DNA-templated transcription"/>
    <property type="evidence" value="ECO:0007669"/>
    <property type="project" value="InterPro"/>
</dbReference>
<evidence type="ECO:0000256" key="2">
    <source>
        <dbReference type="ARBA" id="ARBA00023125"/>
    </source>
</evidence>
<dbReference type="Proteomes" id="UP000250088">
    <property type="component" value="Chromosome"/>
</dbReference>
<dbReference type="AlphaFoldDB" id="A0A2Z2HRI2"/>
<dbReference type="GeneID" id="32893986"/>
<dbReference type="InterPro" id="IPR013321">
    <property type="entry name" value="Arc_rbn_hlx_hlx"/>
</dbReference>
<keyword evidence="1" id="KW-0805">Transcription regulation</keyword>
<protein>
    <submittedName>
        <fullName evidence="5">Nickel-responsive regulator</fullName>
    </submittedName>
</protein>
<reference evidence="6" key="1">
    <citation type="submission" date="2017-02" db="EMBL/GenBank/DDBJ databases">
        <title>Natronthermophilus aegyptiacus gen. nov.,sp. nov., an aerobic, extremely halophilic alkalithermophilic archaeon isolated from the athalassohaline Wadi An Natrun, Egypt.</title>
        <authorList>
            <person name="Zhao B."/>
        </authorList>
    </citation>
    <scope>NUCLEOTIDE SEQUENCE [LARGE SCALE GENOMIC DNA]</scope>
    <source>
        <strain evidence="6">JW/NM-HA 15</strain>
    </source>
</reference>
<keyword evidence="6" id="KW-1185">Reference proteome</keyword>
<sequence length="135" mass="14605">MPVVSVSMPDELLARLDGVAEEYEYTGRSEVVREGTRTLLSEFDDPSLEGRPLAGTVAVFSRPGGDRHDHHVGTLRHEYEATIVSSDHSHVGGCCLDLFVLEGQLETISTFVGTCRALEGVSAVEYSLTPLDDLG</sequence>
<dbReference type="Gene3D" id="3.30.70.1150">
    <property type="entry name" value="ACT-like. Chain A, domain 2"/>
    <property type="match status" value="1"/>
</dbReference>
<organism evidence="5 6">
    <name type="scientific">Natrarchaeobaculum aegyptiacum</name>
    <dbReference type="NCBI Taxonomy" id="745377"/>
    <lineage>
        <taxon>Archaea</taxon>
        <taxon>Methanobacteriati</taxon>
        <taxon>Methanobacteriota</taxon>
        <taxon>Stenosarchaea group</taxon>
        <taxon>Halobacteria</taxon>
        <taxon>Halobacteriales</taxon>
        <taxon>Natrialbaceae</taxon>
        <taxon>Natrarchaeobaculum</taxon>
    </lineage>
</organism>
<feature type="domain" description="Transcription factor NikR nickel binding C-terminal" evidence="4">
    <location>
        <begin position="67"/>
        <end position="129"/>
    </location>
</feature>